<accession>A0AAV9VI99</accession>
<keyword evidence="1" id="KW-1133">Transmembrane helix</keyword>
<dbReference type="EMBL" id="JAVHNS010000002">
    <property type="protein sequence ID" value="KAK6361594.1"/>
    <property type="molecule type" value="Genomic_DNA"/>
</dbReference>
<protein>
    <submittedName>
        <fullName evidence="2">Phospholipid scramblase 1</fullName>
    </submittedName>
</protein>
<keyword evidence="1" id="KW-0472">Membrane</keyword>
<evidence type="ECO:0000256" key="1">
    <source>
        <dbReference type="SAM" id="Phobius"/>
    </source>
</evidence>
<organism evidence="2 3">
    <name type="scientific">Orbilia blumenaviensis</name>
    <dbReference type="NCBI Taxonomy" id="1796055"/>
    <lineage>
        <taxon>Eukaryota</taxon>
        <taxon>Fungi</taxon>
        <taxon>Dikarya</taxon>
        <taxon>Ascomycota</taxon>
        <taxon>Pezizomycotina</taxon>
        <taxon>Orbiliomycetes</taxon>
        <taxon>Orbiliales</taxon>
        <taxon>Orbiliaceae</taxon>
        <taxon>Orbilia</taxon>
    </lineage>
</organism>
<feature type="transmembrane region" description="Helical" evidence="1">
    <location>
        <begin position="50"/>
        <end position="70"/>
    </location>
</feature>
<comment type="caution">
    <text evidence="2">The sequence shown here is derived from an EMBL/GenBank/DDBJ whole genome shotgun (WGS) entry which is preliminary data.</text>
</comment>
<keyword evidence="3" id="KW-1185">Reference proteome</keyword>
<gene>
    <name evidence="2" type="primary">PLS1</name>
    <name evidence="2" type="ORF">TWF730_005314</name>
</gene>
<keyword evidence="1" id="KW-0812">Transmembrane</keyword>
<feature type="transmembrane region" description="Helical" evidence="1">
    <location>
        <begin position="7"/>
        <end position="30"/>
    </location>
</feature>
<feature type="transmembrane region" description="Helical" evidence="1">
    <location>
        <begin position="177"/>
        <end position="203"/>
    </location>
</feature>
<evidence type="ECO:0000313" key="2">
    <source>
        <dbReference type="EMBL" id="KAK6361594.1"/>
    </source>
</evidence>
<feature type="transmembrane region" description="Helical" evidence="1">
    <location>
        <begin position="82"/>
        <end position="107"/>
    </location>
</feature>
<evidence type="ECO:0000313" key="3">
    <source>
        <dbReference type="Proteomes" id="UP001373714"/>
    </source>
</evidence>
<dbReference type="AlphaFoldDB" id="A0AAV9VI99"/>
<name>A0AAV9VI99_9PEZI</name>
<sequence length="224" mass="25235">MNKLLGFFIFFDLLHLGSAILLIIAGHMFMQHMGTMELNVTNSPYVILLYHLPCTPIFANGIISAITNLLSLPALALPQSVFWLRLHGGMLVVCAVYSLILGILVWIDTLTERQQMYEAWTEVGPAVQTLLQQKFQCCGYINPMEPLFVTDSVCPNALKASETRPCVGPFTAFEDEFFNTVFTTLFGIVGLNFVMLCCTAMVINQRKEQRRYRRIDEKRGLGSI</sequence>
<proteinExistence type="predicted"/>
<reference evidence="2 3" key="1">
    <citation type="submission" date="2019-10" db="EMBL/GenBank/DDBJ databases">
        <authorList>
            <person name="Palmer J.M."/>
        </authorList>
    </citation>
    <scope>NUCLEOTIDE SEQUENCE [LARGE SCALE GENOMIC DNA]</scope>
    <source>
        <strain evidence="2 3">TWF730</strain>
    </source>
</reference>
<dbReference type="Proteomes" id="UP001373714">
    <property type="component" value="Unassembled WGS sequence"/>
</dbReference>